<sequence>MTRFVPHFLAAACAMAAATTASAQSSVADLVGEYTLASSTTVPASSWGFTKSRVSIRKLDERHVLILLACEWKREPKAVCREHYFAQQRDGGVYMQDMNTDSQRWYFDPATRRLTVIWRGADAKSSVRHDVYAPTQEPLTDPALVRRMKREETLWNDKENLRVFGHYSKWTYQNNRIEFQSGTPK</sequence>
<dbReference type="EMBL" id="CP046904">
    <property type="protein sequence ID" value="QGZ39575.1"/>
    <property type="molecule type" value="Genomic_DNA"/>
</dbReference>
<evidence type="ECO:0000313" key="5">
    <source>
        <dbReference type="Proteomes" id="UP000437862"/>
    </source>
</evidence>
<dbReference type="AlphaFoldDB" id="A0A562PVI6"/>
<evidence type="ECO:0008006" key="6">
    <source>
        <dbReference type="Google" id="ProtNLM"/>
    </source>
</evidence>
<evidence type="ECO:0000313" key="3">
    <source>
        <dbReference type="EMBL" id="TWI48472.1"/>
    </source>
</evidence>
<keyword evidence="5" id="KW-1185">Reference proteome</keyword>
<evidence type="ECO:0000313" key="2">
    <source>
        <dbReference type="EMBL" id="QGZ39575.1"/>
    </source>
</evidence>
<dbReference type="OrthoDB" id="8755081at2"/>
<evidence type="ECO:0000256" key="1">
    <source>
        <dbReference type="SAM" id="SignalP"/>
    </source>
</evidence>
<reference evidence="2 5" key="3">
    <citation type="submission" date="2019-12" db="EMBL/GenBank/DDBJ databases">
        <title>Draft Genome Sequences of Six Type Strains of the Genus Massilia.</title>
        <authorList>
            <person name="Miess H."/>
            <person name="Frediansyah A."/>
            <person name="Goeker M."/>
            <person name="Gross H."/>
        </authorList>
    </citation>
    <scope>NUCLEOTIDE SEQUENCE [LARGE SCALE GENOMIC DNA]</scope>
    <source>
        <strain evidence="2 5">DSM 26639</strain>
    </source>
</reference>
<dbReference type="RefSeq" id="WP_145874266.1">
    <property type="nucleotide sequence ID" value="NZ_CP046904.1"/>
</dbReference>
<name>A0A562PVI6_9BURK</name>
<gene>
    <name evidence="2" type="ORF">GO485_11300</name>
    <name evidence="3" type="ORF">IP92_01861</name>
</gene>
<keyword evidence="1" id="KW-0732">Signal</keyword>
<accession>A0A562PVI6</accession>
<dbReference type="Proteomes" id="UP000437862">
    <property type="component" value="Chromosome"/>
</dbReference>
<proteinExistence type="predicted"/>
<dbReference type="Proteomes" id="UP000315112">
    <property type="component" value="Unassembled WGS sequence"/>
</dbReference>
<feature type="chain" id="PRO_5044617961" description="Lipoprotein" evidence="1">
    <location>
        <begin position="24"/>
        <end position="185"/>
    </location>
</feature>
<reference evidence="3" key="2">
    <citation type="submission" date="2019-07" db="EMBL/GenBank/DDBJ databases">
        <authorList>
            <person name="Whitman W."/>
            <person name="Huntemann M."/>
            <person name="Clum A."/>
            <person name="Pillay M."/>
            <person name="Palaniappan K."/>
            <person name="Varghese N."/>
            <person name="Mikhailova N."/>
            <person name="Stamatis D."/>
            <person name="Reddy T."/>
            <person name="Daum C."/>
            <person name="Shapiro N."/>
            <person name="Ivanova N."/>
            <person name="Kyrpides N."/>
            <person name="Woyke T."/>
        </authorList>
    </citation>
    <scope>NUCLEOTIDE SEQUENCE</scope>
    <source>
        <strain evidence="3">CGMCC 1.10685</strain>
    </source>
</reference>
<feature type="signal peptide" evidence="1">
    <location>
        <begin position="1"/>
        <end position="23"/>
    </location>
</feature>
<evidence type="ECO:0000313" key="4">
    <source>
        <dbReference type="Proteomes" id="UP000315112"/>
    </source>
</evidence>
<reference evidence="3 4" key="1">
    <citation type="journal article" date="2015" name="Stand. Genomic Sci.">
        <title>Genomic Encyclopedia of Bacterial and Archaeal Type Strains, Phase III: the genomes of soil and plant-associated and newly described type strains.</title>
        <authorList>
            <person name="Whitman W.B."/>
            <person name="Woyke T."/>
            <person name="Klenk H.P."/>
            <person name="Zhou Y."/>
            <person name="Lilburn T.G."/>
            <person name="Beck B.J."/>
            <person name="De Vos P."/>
            <person name="Vandamme P."/>
            <person name="Eisen J.A."/>
            <person name="Garrity G."/>
            <person name="Hugenholtz P."/>
            <person name="Kyrpides N.C."/>
        </authorList>
    </citation>
    <scope>NUCLEOTIDE SEQUENCE [LARGE SCALE GENOMIC DNA]</scope>
    <source>
        <strain evidence="3 4">CGMCC 1.10685</strain>
    </source>
</reference>
<dbReference type="EMBL" id="VLKW01000003">
    <property type="protein sequence ID" value="TWI48472.1"/>
    <property type="molecule type" value="Genomic_DNA"/>
</dbReference>
<protein>
    <recommendedName>
        <fullName evidence="6">Lipoprotein</fullName>
    </recommendedName>
</protein>
<organism evidence="3 4">
    <name type="scientific">Pseudoduganella flava</name>
    <dbReference type="NCBI Taxonomy" id="871742"/>
    <lineage>
        <taxon>Bacteria</taxon>
        <taxon>Pseudomonadati</taxon>
        <taxon>Pseudomonadota</taxon>
        <taxon>Betaproteobacteria</taxon>
        <taxon>Burkholderiales</taxon>
        <taxon>Oxalobacteraceae</taxon>
        <taxon>Telluria group</taxon>
        <taxon>Pseudoduganella</taxon>
    </lineage>
</organism>